<dbReference type="AlphaFoldDB" id="A0A8J2QGJ6"/>
<evidence type="ECO:0000313" key="2">
    <source>
        <dbReference type="Proteomes" id="UP000789524"/>
    </source>
</evidence>
<evidence type="ECO:0000313" key="1">
    <source>
        <dbReference type="EMBL" id="CAG9562452.1"/>
    </source>
</evidence>
<keyword evidence="2" id="KW-1185">Reference proteome</keyword>
<name>A0A8J2QGJ6_9NEOP</name>
<reference evidence="1" key="1">
    <citation type="submission" date="2021-09" db="EMBL/GenBank/DDBJ databases">
        <authorList>
            <person name="Martin H S."/>
        </authorList>
    </citation>
    <scope>NUCLEOTIDE SEQUENCE</scope>
</reference>
<proteinExistence type="predicted"/>
<gene>
    <name evidence="1" type="ORF">DCHRY22_LOCUS3784</name>
</gene>
<dbReference type="EMBL" id="CAKASE010000048">
    <property type="protein sequence ID" value="CAG9562452.1"/>
    <property type="molecule type" value="Genomic_DNA"/>
</dbReference>
<sequence>MRRAQKGFGPAAHWAISPNGSTVQGYTPTTFRKDAVDLDEVPTELYSKSDNRRFNRLMCKTDLVQWYIHEDGKKVEEDTKRAVKQLFDNNQDRLEKVFNYNWMNAKFKIGNINLSRALVPVNPNNIDIPKELIKPTILHSLGLSNLVEYENIPKYYLDQIQKIVAESNLDVRKIPSLLNYNQSQIDKRYRYLPILSGLTLDFIYITHALVQPQYRVSNLMEYTSQEKGQNVILTSICINLIRHCQEREKSPTTN</sequence>
<organism evidence="1 2">
    <name type="scientific">Danaus chrysippus</name>
    <name type="common">African queen</name>
    <dbReference type="NCBI Taxonomy" id="151541"/>
    <lineage>
        <taxon>Eukaryota</taxon>
        <taxon>Metazoa</taxon>
        <taxon>Ecdysozoa</taxon>
        <taxon>Arthropoda</taxon>
        <taxon>Hexapoda</taxon>
        <taxon>Insecta</taxon>
        <taxon>Pterygota</taxon>
        <taxon>Neoptera</taxon>
        <taxon>Endopterygota</taxon>
        <taxon>Lepidoptera</taxon>
        <taxon>Glossata</taxon>
        <taxon>Ditrysia</taxon>
        <taxon>Papilionoidea</taxon>
        <taxon>Nymphalidae</taxon>
        <taxon>Danainae</taxon>
        <taxon>Danaini</taxon>
        <taxon>Danaina</taxon>
        <taxon>Danaus</taxon>
        <taxon>Anosia</taxon>
    </lineage>
</organism>
<protein>
    <submittedName>
        <fullName evidence="1">(African queen) hypothetical protein</fullName>
    </submittedName>
</protein>
<accession>A0A8J2QGJ6</accession>
<comment type="caution">
    <text evidence="1">The sequence shown here is derived from an EMBL/GenBank/DDBJ whole genome shotgun (WGS) entry which is preliminary data.</text>
</comment>
<dbReference type="Proteomes" id="UP000789524">
    <property type="component" value="Unassembled WGS sequence"/>
</dbReference>
<dbReference type="OrthoDB" id="7447546at2759"/>